<feature type="region of interest" description="Disordered" evidence="1">
    <location>
        <begin position="90"/>
        <end position="135"/>
    </location>
</feature>
<protein>
    <recommendedName>
        <fullName evidence="4">Hyaluronan/mRNA-binding protein domain-containing protein</fullName>
    </recommendedName>
</protein>
<dbReference type="GeneID" id="54553857"/>
<evidence type="ECO:0000313" key="3">
    <source>
        <dbReference type="Proteomes" id="UP000800097"/>
    </source>
</evidence>
<dbReference type="OrthoDB" id="2122308at2759"/>
<organism evidence="2 3">
    <name type="scientific">Westerdykella ornata</name>
    <dbReference type="NCBI Taxonomy" id="318751"/>
    <lineage>
        <taxon>Eukaryota</taxon>
        <taxon>Fungi</taxon>
        <taxon>Dikarya</taxon>
        <taxon>Ascomycota</taxon>
        <taxon>Pezizomycotina</taxon>
        <taxon>Dothideomycetes</taxon>
        <taxon>Pleosporomycetidae</taxon>
        <taxon>Pleosporales</taxon>
        <taxon>Sporormiaceae</taxon>
        <taxon>Westerdykella</taxon>
    </lineage>
</organism>
<evidence type="ECO:0000256" key="1">
    <source>
        <dbReference type="SAM" id="MobiDB-lite"/>
    </source>
</evidence>
<name>A0A6A6JVC0_WESOR</name>
<dbReference type="Proteomes" id="UP000800097">
    <property type="component" value="Unassembled WGS sequence"/>
</dbReference>
<gene>
    <name evidence="2" type="ORF">EI97DRAFT_455906</name>
</gene>
<accession>A0A6A6JVC0</accession>
<feature type="region of interest" description="Disordered" evidence="1">
    <location>
        <begin position="35"/>
        <end position="65"/>
    </location>
</feature>
<dbReference type="RefSeq" id="XP_033657235.1">
    <property type="nucleotide sequence ID" value="XM_033800682.1"/>
</dbReference>
<reference evidence="2" key="1">
    <citation type="journal article" date="2020" name="Stud. Mycol.">
        <title>101 Dothideomycetes genomes: a test case for predicting lifestyles and emergence of pathogens.</title>
        <authorList>
            <person name="Haridas S."/>
            <person name="Albert R."/>
            <person name="Binder M."/>
            <person name="Bloem J."/>
            <person name="Labutti K."/>
            <person name="Salamov A."/>
            <person name="Andreopoulos B."/>
            <person name="Baker S."/>
            <person name="Barry K."/>
            <person name="Bills G."/>
            <person name="Bluhm B."/>
            <person name="Cannon C."/>
            <person name="Castanera R."/>
            <person name="Culley D."/>
            <person name="Daum C."/>
            <person name="Ezra D."/>
            <person name="Gonzalez J."/>
            <person name="Henrissat B."/>
            <person name="Kuo A."/>
            <person name="Liang C."/>
            <person name="Lipzen A."/>
            <person name="Lutzoni F."/>
            <person name="Magnuson J."/>
            <person name="Mondo S."/>
            <person name="Nolan M."/>
            <person name="Ohm R."/>
            <person name="Pangilinan J."/>
            <person name="Park H.-J."/>
            <person name="Ramirez L."/>
            <person name="Alfaro M."/>
            <person name="Sun H."/>
            <person name="Tritt A."/>
            <person name="Yoshinaga Y."/>
            <person name="Zwiers L.-H."/>
            <person name="Turgeon B."/>
            <person name="Goodwin S."/>
            <person name="Spatafora J."/>
            <person name="Crous P."/>
            <person name="Grigoriev I."/>
        </authorList>
    </citation>
    <scope>NUCLEOTIDE SEQUENCE</scope>
    <source>
        <strain evidence="2">CBS 379.55</strain>
    </source>
</reference>
<sequence length="135" mass="15234">MLVTRSHKFNDRIHVNLPHGGVAESEEHHLPKFFSKTGFVGEDPTKTKKNGGGRGNWGRQGEELEDYEYNMANPRRRSNSSTHQIKDFKTKFETVEPEPVFEEDLHGATGENMDQESTASGSSKSIEEEDVNKKA</sequence>
<feature type="compositionally biased region" description="Polar residues" evidence="1">
    <location>
        <begin position="115"/>
        <end position="124"/>
    </location>
</feature>
<evidence type="ECO:0008006" key="4">
    <source>
        <dbReference type="Google" id="ProtNLM"/>
    </source>
</evidence>
<keyword evidence="3" id="KW-1185">Reference proteome</keyword>
<dbReference type="EMBL" id="ML986486">
    <property type="protein sequence ID" value="KAF2279696.1"/>
    <property type="molecule type" value="Genomic_DNA"/>
</dbReference>
<evidence type="ECO:0000313" key="2">
    <source>
        <dbReference type="EMBL" id="KAF2279696.1"/>
    </source>
</evidence>
<dbReference type="AlphaFoldDB" id="A0A6A6JVC0"/>
<proteinExistence type="predicted"/>